<keyword evidence="3" id="KW-1185">Reference proteome</keyword>
<dbReference type="Pfam" id="PF13470">
    <property type="entry name" value="PIN_3"/>
    <property type="match status" value="1"/>
</dbReference>
<dbReference type="EMBL" id="JAPDDT010000002">
    <property type="protein sequence ID" value="MCW1922330.1"/>
    <property type="molecule type" value="Genomic_DNA"/>
</dbReference>
<dbReference type="InterPro" id="IPR002850">
    <property type="entry name" value="PIN_toxin-like"/>
</dbReference>
<comment type="caution">
    <text evidence="2">The sequence shown here is derived from an EMBL/GenBank/DDBJ whole genome shotgun (WGS) entry which is preliminary data.</text>
</comment>
<dbReference type="RefSeq" id="WP_264486439.1">
    <property type="nucleotide sequence ID" value="NZ_JAPDDT010000002.1"/>
</dbReference>
<reference evidence="2 3" key="1">
    <citation type="submission" date="2022-10" db="EMBL/GenBank/DDBJ databases">
        <title>Luteolibacter arcticus strain CCTCC AB 2014275, whole genome shotgun sequencing project.</title>
        <authorList>
            <person name="Zhao G."/>
            <person name="Shen L."/>
        </authorList>
    </citation>
    <scope>NUCLEOTIDE SEQUENCE [LARGE SCALE GENOMIC DNA]</scope>
    <source>
        <strain evidence="2 3">CCTCC AB 2014275</strain>
    </source>
</reference>
<gene>
    <name evidence="2" type="ORF">OKA05_07175</name>
</gene>
<name>A0ABT3GFD6_9BACT</name>
<organism evidence="2 3">
    <name type="scientific">Luteolibacter arcticus</name>
    <dbReference type="NCBI Taxonomy" id="1581411"/>
    <lineage>
        <taxon>Bacteria</taxon>
        <taxon>Pseudomonadati</taxon>
        <taxon>Verrucomicrobiota</taxon>
        <taxon>Verrucomicrobiia</taxon>
        <taxon>Verrucomicrobiales</taxon>
        <taxon>Verrucomicrobiaceae</taxon>
        <taxon>Luteolibacter</taxon>
    </lineage>
</organism>
<feature type="domain" description="PIN" evidence="1">
    <location>
        <begin position="7"/>
        <end position="116"/>
    </location>
</feature>
<dbReference type="InterPro" id="IPR002716">
    <property type="entry name" value="PIN_dom"/>
</dbReference>
<protein>
    <submittedName>
        <fullName evidence="2">Toxin-antitoxin system toxin component, PIN family</fullName>
    </submittedName>
</protein>
<dbReference type="NCBIfam" id="TIGR00305">
    <property type="entry name" value="putative toxin-antitoxin system toxin component, PIN family"/>
    <property type="match status" value="1"/>
</dbReference>
<sequence length="144" mass="15619">MIPNVVVVLDSNAMLSALKSSTGASFEVIRRLRSGAFTPPVTAPLVFEYQDVLSRRALLPHLGQADIEGFIDWFVSLSSLHKVHFLWRPLLSDPKDDMVLEAAMASAADHLVTYNLSDFRPAAKLGLSVLTPAGLLSKLPPSPP</sequence>
<dbReference type="SUPFAM" id="SSF88723">
    <property type="entry name" value="PIN domain-like"/>
    <property type="match status" value="1"/>
</dbReference>
<dbReference type="PANTHER" id="PTHR34610">
    <property type="entry name" value="SSL7007 PROTEIN"/>
    <property type="match status" value="1"/>
</dbReference>
<evidence type="ECO:0000313" key="3">
    <source>
        <dbReference type="Proteomes" id="UP001320876"/>
    </source>
</evidence>
<dbReference type="PANTHER" id="PTHR34610:SF3">
    <property type="entry name" value="SSL7007 PROTEIN"/>
    <property type="match status" value="1"/>
</dbReference>
<evidence type="ECO:0000313" key="2">
    <source>
        <dbReference type="EMBL" id="MCW1922330.1"/>
    </source>
</evidence>
<dbReference type="Proteomes" id="UP001320876">
    <property type="component" value="Unassembled WGS sequence"/>
</dbReference>
<proteinExistence type="predicted"/>
<accession>A0ABT3GFD6</accession>
<dbReference type="InterPro" id="IPR029060">
    <property type="entry name" value="PIN-like_dom_sf"/>
</dbReference>
<evidence type="ECO:0000259" key="1">
    <source>
        <dbReference type="Pfam" id="PF13470"/>
    </source>
</evidence>